<feature type="region of interest" description="Disordered" evidence="1">
    <location>
        <begin position="47"/>
        <end position="93"/>
    </location>
</feature>
<feature type="chain" id="PRO_5017216060" evidence="2">
    <location>
        <begin position="29"/>
        <end position="249"/>
    </location>
</feature>
<feature type="compositionally biased region" description="Basic and acidic residues" evidence="1">
    <location>
        <begin position="67"/>
        <end position="76"/>
    </location>
</feature>
<feature type="compositionally biased region" description="Basic and acidic residues" evidence="1">
    <location>
        <begin position="106"/>
        <end position="123"/>
    </location>
</feature>
<name>A0A3A2ZR07_9EURO</name>
<dbReference type="Gene3D" id="3.40.30.10">
    <property type="entry name" value="Glutaredoxin"/>
    <property type="match status" value="1"/>
</dbReference>
<dbReference type="GO" id="GO:0005801">
    <property type="term" value="C:cis-Golgi network"/>
    <property type="evidence" value="ECO:0007669"/>
    <property type="project" value="TreeGrafter"/>
</dbReference>
<proteinExistence type="predicted"/>
<gene>
    <name evidence="3" type="ORF">PHISCL_02888</name>
</gene>
<dbReference type="PANTHER" id="PTHR45694">
    <property type="entry name" value="GLUTAREDOXIN 2"/>
    <property type="match status" value="1"/>
</dbReference>
<dbReference type="SUPFAM" id="SSF52833">
    <property type="entry name" value="Thioredoxin-like"/>
    <property type="match status" value="1"/>
</dbReference>
<feature type="region of interest" description="Disordered" evidence="1">
    <location>
        <begin position="106"/>
        <end position="132"/>
    </location>
</feature>
<comment type="caution">
    <text evidence="3">The sequence shown here is derived from an EMBL/GenBank/DDBJ whole genome shotgun (WGS) entry which is preliminary data.</text>
</comment>
<dbReference type="PRINTS" id="PR00160">
    <property type="entry name" value="GLUTAREDOXIN"/>
</dbReference>
<dbReference type="OrthoDB" id="423313at2759"/>
<feature type="signal peptide" evidence="2">
    <location>
        <begin position="1"/>
        <end position="28"/>
    </location>
</feature>
<sequence>MPAQRRAKLLLAVALLAVVIFFYYSGEAGNIQSQDFYKSTVQAMEARKGTKNPTGENGGSSPQPVQPDRKPAEGEIVKPNPQNIEGDANSDKVEMEEIPIAGRIKMEVPKIKGDSSQESKQEQTAEMDDYSEAKTELNSILKRSPSTFTSTRLDVVDKLAKAKAILLNGYSIVPAPYVVELDQHPLGRDLQGVLGQSTGRRTVPNILVNGKSIGGGDDIAGMDEKGELTSTLKKMGGKWIVDVHQNSNA</sequence>
<accession>A0A3A2ZR07</accession>
<dbReference type="EMBL" id="MVGC01000069">
    <property type="protein sequence ID" value="RJE24743.1"/>
    <property type="molecule type" value="Genomic_DNA"/>
</dbReference>
<dbReference type="GO" id="GO:0015038">
    <property type="term" value="F:glutathione disulfide oxidoreductase activity"/>
    <property type="evidence" value="ECO:0007669"/>
    <property type="project" value="TreeGrafter"/>
</dbReference>
<evidence type="ECO:0000313" key="4">
    <source>
        <dbReference type="Proteomes" id="UP000266188"/>
    </source>
</evidence>
<evidence type="ECO:0000256" key="2">
    <source>
        <dbReference type="SAM" id="SignalP"/>
    </source>
</evidence>
<dbReference type="GO" id="GO:0034599">
    <property type="term" value="P:cellular response to oxidative stress"/>
    <property type="evidence" value="ECO:0007669"/>
    <property type="project" value="TreeGrafter"/>
</dbReference>
<keyword evidence="4" id="KW-1185">Reference proteome</keyword>
<dbReference type="STRING" id="2070753.A0A3A2ZR07"/>
<dbReference type="InterPro" id="IPR036249">
    <property type="entry name" value="Thioredoxin-like_sf"/>
</dbReference>
<dbReference type="Proteomes" id="UP000266188">
    <property type="component" value="Unassembled WGS sequence"/>
</dbReference>
<dbReference type="InterPro" id="IPR014025">
    <property type="entry name" value="Glutaredoxin_subgr"/>
</dbReference>
<dbReference type="PROSITE" id="PS51354">
    <property type="entry name" value="GLUTAREDOXIN_2"/>
    <property type="match status" value="1"/>
</dbReference>
<dbReference type="CDD" id="cd03419">
    <property type="entry name" value="GRX_GRXh_1_2_like"/>
    <property type="match status" value="1"/>
</dbReference>
<keyword evidence="2" id="KW-0732">Signal</keyword>
<organism evidence="3 4">
    <name type="scientific">Aspergillus sclerotialis</name>
    <dbReference type="NCBI Taxonomy" id="2070753"/>
    <lineage>
        <taxon>Eukaryota</taxon>
        <taxon>Fungi</taxon>
        <taxon>Dikarya</taxon>
        <taxon>Ascomycota</taxon>
        <taxon>Pezizomycotina</taxon>
        <taxon>Eurotiomycetes</taxon>
        <taxon>Eurotiomycetidae</taxon>
        <taxon>Eurotiales</taxon>
        <taxon>Aspergillaceae</taxon>
        <taxon>Aspergillus</taxon>
        <taxon>Aspergillus subgen. Polypaecilum</taxon>
    </lineage>
</organism>
<dbReference type="GO" id="GO:0000324">
    <property type="term" value="C:fungal-type vacuole"/>
    <property type="evidence" value="ECO:0007669"/>
    <property type="project" value="TreeGrafter"/>
</dbReference>
<evidence type="ECO:0000313" key="3">
    <source>
        <dbReference type="EMBL" id="RJE24743.1"/>
    </source>
</evidence>
<dbReference type="PANTHER" id="PTHR45694:SF5">
    <property type="entry name" value="GLUTAREDOXIN 2"/>
    <property type="match status" value="1"/>
</dbReference>
<evidence type="ECO:0000256" key="1">
    <source>
        <dbReference type="SAM" id="MobiDB-lite"/>
    </source>
</evidence>
<dbReference type="GO" id="GO:0005796">
    <property type="term" value="C:Golgi lumen"/>
    <property type="evidence" value="ECO:0007669"/>
    <property type="project" value="TreeGrafter"/>
</dbReference>
<feature type="compositionally biased region" description="Polar residues" evidence="1">
    <location>
        <begin position="51"/>
        <end position="63"/>
    </location>
</feature>
<reference evidence="4" key="1">
    <citation type="submission" date="2017-02" db="EMBL/GenBank/DDBJ databases">
        <authorList>
            <person name="Tafer H."/>
            <person name="Lopandic K."/>
        </authorList>
    </citation>
    <scope>NUCLEOTIDE SEQUENCE [LARGE SCALE GENOMIC DNA]</scope>
    <source>
        <strain evidence="4">CBS 366.77</strain>
    </source>
</reference>
<protein>
    <submittedName>
        <fullName evidence="3">Glutaredoxin domain protein</fullName>
    </submittedName>
</protein>
<dbReference type="AlphaFoldDB" id="A0A3A2ZR07"/>